<evidence type="ECO:0008006" key="3">
    <source>
        <dbReference type="Google" id="ProtNLM"/>
    </source>
</evidence>
<gene>
    <name evidence="1" type="ORF">G3572_19200</name>
</gene>
<reference evidence="1 2" key="1">
    <citation type="submission" date="2020-02" db="EMBL/GenBank/DDBJ databases">
        <title>Rhodobacter algicola sp. nov., isolated from microalga culture.</title>
        <authorList>
            <person name="Park C.-Y."/>
        </authorList>
    </citation>
    <scope>NUCLEOTIDE SEQUENCE [LARGE SCALE GENOMIC DNA]</scope>
    <source>
        <strain evidence="1 2">ETT8</strain>
    </source>
</reference>
<organism evidence="1 2">
    <name type="scientific">Pseudotabrizicola algicola</name>
    <dbReference type="NCBI Taxonomy" id="2709381"/>
    <lineage>
        <taxon>Bacteria</taxon>
        <taxon>Pseudomonadati</taxon>
        <taxon>Pseudomonadota</taxon>
        <taxon>Alphaproteobacteria</taxon>
        <taxon>Rhodobacterales</taxon>
        <taxon>Paracoccaceae</taxon>
        <taxon>Pseudotabrizicola</taxon>
    </lineage>
</organism>
<dbReference type="EMBL" id="JAAIKE010000010">
    <property type="protein sequence ID" value="NEX48338.1"/>
    <property type="molecule type" value="Genomic_DNA"/>
</dbReference>
<evidence type="ECO:0000313" key="1">
    <source>
        <dbReference type="EMBL" id="NEX48338.1"/>
    </source>
</evidence>
<sequence length="370" mass="40742">MLGSSGIFEGVGCLMPGSSQTGLAEKYLVDDLPGAALVGARLNGILQKIEAGETLTSLAQAFLTSGGLNSLLALATGQIDRPAFEEAAARERSTRIQSAKDEADRVAAEQARKAEAIDAAVKARFAAMENDPVLRRKREARELRDRFGIGFIETEHYPRAMRLLKQVASGNRLAPEDVAWLSTEAVDCWTDALQQAWHRLEAEELTKAWEESRDPWDAVNASAHWRKADEPQQALEVTEAALGKAGRSPKPRSALLTTRGGAMRDAGRLTEARTLGLEAHELTPADFRPCTLLGAVSMGLGDLAAGYEWYAKAEALGAERRAIDQDLRALLIRSEPDARDRIRHYLLEQDSERFAWLRNWNHKIAATHRR</sequence>
<accession>A0A6B3RU65</accession>
<name>A0A6B3RU65_9RHOB</name>
<dbReference type="AlphaFoldDB" id="A0A6B3RU65"/>
<proteinExistence type="predicted"/>
<protein>
    <recommendedName>
        <fullName evidence="3">Tetratricopeptide repeat protein</fullName>
    </recommendedName>
</protein>
<dbReference type="RefSeq" id="WP_164614933.1">
    <property type="nucleotide sequence ID" value="NZ_JAAIKE010000010.1"/>
</dbReference>
<dbReference type="Proteomes" id="UP000481421">
    <property type="component" value="Unassembled WGS sequence"/>
</dbReference>
<evidence type="ECO:0000313" key="2">
    <source>
        <dbReference type="Proteomes" id="UP000481421"/>
    </source>
</evidence>
<keyword evidence="2" id="KW-1185">Reference proteome</keyword>
<dbReference type="InterPro" id="IPR011990">
    <property type="entry name" value="TPR-like_helical_dom_sf"/>
</dbReference>
<comment type="caution">
    <text evidence="1">The sequence shown here is derived from an EMBL/GenBank/DDBJ whole genome shotgun (WGS) entry which is preliminary data.</text>
</comment>
<dbReference type="SUPFAM" id="SSF48452">
    <property type="entry name" value="TPR-like"/>
    <property type="match status" value="1"/>
</dbReference>
<dbReference type="Gene3D" id="1.25.40.10">
    <property type="entry name" value="Tetratricopeptide repeat domain"/>
    <property type="match status" value="1"/>
</dbReference>